<name>A0ABS9Z8N0_9HYPH</name>
<keyword evidence="2" id="KW-1185">Reference proteome</keyword>
<dbReference type="EMBL" id="JAIVFP010000001">
    <property type="protein sequence ID" value="MCI4683974.1"/>
    <property type="molecule type" value="Genomic_DNA"/>
</dbReference>
<accession>A0ABS9Z8N0</accession>
<proteinExistence type="predicted"/>
<sequence length="77" mass="8372">MEKSRDTGIVRIFEQAVDVVEDIGDNVINCEVFRAWDELTYPLLYTTSALWSGAAAAMIQSATQIMAPAADGGARLH</sequence>
<gene>
    <name evidence="1" type="ORF">K2U94_14610</name>
</gene>
<dbReference type="RefSeq" id="WP_243067890.1">
    <property type="nucleotide sequence ID" value="NZ_JAIVFK010000054.1"/>
</dbReference>
<comment type="caution">
    <text evidence="1">The sequence shown here is derived from an EMBL/GenBank/DDBJ whole genome shotgun (WGS) entry which is preliminary data.</text>
</comment>
<evidence type="ECO:0000313" key="1">
    <source>
        <dbReference type="EMBL" id="MCI4683974.1"/>
    </source>
</evidence>
<organism evidence="1 2">
    <name type="scientific">Candidatus Rhodoblastus alkanivorans</name>
    <dbReference type="NCBI Taxonomy" id="2954117"/>
    <lineage>
        <taxon>Bacteria</taxon>
        <taxon>Pseudomonadati</taxon>
        <taxon>Pseudomonadota</taxon>
        <taxon>Alphaproteobacteria</taxon>
        <taxon>Hyphomicrobiales</taxon>
        <taxon>Rhodoblastaceae</taxon>
        <taxon>Rhodoblastus</taxon>
    </lineage>
</organism>
<evidence type="ECO:0000313" key="2">
    <source>
        <dbReference type="Proteomes" id="UP001139104"/>
    </source>
</evidence>
<protein>
    <submittedName>
        <fullName evidence="1">Uncharacterized protein</fullName>
    </submittedName>
</protein>
<reference evidence="1" key="1">
    <citation type="journal article" date="2022" name="ISME J.">
        <title>Identification of active gaseous-alkane degraders at natural gas seeps.</title>
        <authorList>
            <person name="Farhan Ul Haque M."/>
            <person name="Hernandez M."/>
            <person name="Crombie A.T."/>
            <person name="Murrell J.C."/>
        </authorList>
    </citation>
    <scope>NUCLEOTIDE SEQUENCE</scope>
    <source>
        <strain evidence="1">PC2</strain>
    </source>
</reference>
<dbReference type="Proteomes" id="UP001139104">
    <property type="component" value="Unassembled WGS sequence"/>
</dbReference>